<reference evidence="1" key="1">
    <citation type="submission" date="2020-05" db="EMBL/GenBank/DDBJ databases">
        <authorList>
            <person name="Chiriac C."/>
            <person name="Salcher M."/>
            <person name="Ghai R."/>
            <person name="Kavagutti S V."/>
        </authorList>
    </citation>
    <scope>NUCLEOTIDE SEQUENCE</scope>
</reference>
<proteinExistence type="predicted"/>
<name>A0A6J6H8L8_9ZZZZ</name>
<dbReference type="EMBL" id="CAEZUU010000048">
    <property type="protein sequence ID" value="CAB4609911.1"/>
    <property type="molecule type" value="Genomic_DNA"/>
</dbReference>
<accession>A0A6J6H8L8</accession>
<evidence type="ECO:0000313" key="1">
    <source>
        <dbReference type="EMBL" id="CAB4609911.1"/>
    </source>
</evidence>
<dbReference type="AlphaFoldDB" id="A0A6J6H8L8"/>
<sequence length="58" mass="5824">MPSTKSRNLIAGVRDAYLVSESCNTSAGTAVESVGVASQASATRFAGNLSQTFAANAS</sequence>
<gene>
    <name evidence="1" type="ORF">UFOPK1857_00345</name>
</gene>
<protein>
    <submittedName>
        <fullName evidence="1">Unannotated protein</fullName>
    </submittedName>
</protein>
<organism evidence="1">
    <name type="scientific">freshwater metagenome</name>
    <dbReference type="NCBI Taxonomy" id="449393"/>
    <lineage>
        <taxon>unclassified sequences</taxon>
        <taxon>metagenomes</taxon>
        <taxon>ecological metagenomes</taxon>
    </lineage>
</organism>